<dbReference type="EMBL" id="KZ772799">
    <property type="protein sequence ID" value="PTQ30248.1"/>
    <property type="molecule type" value="Genomic_DNA"/>
</dbReference>
<protein>
    <submittedName>
        <fullName evidence="2">Uncharacterized protein</fullName>
    </submittedName>
</protein>
<reference evidence="3" key="1">
    <citation type="journal article" date="2017" name="Cell">
        <title>Insights into land plant evolution garnered from the Marchantia polymorpha genome.</title>
        <authorList>
            <person name="Bowman J.L."/>
            <person name="Kohchi T."/>
            <person name="Yamato K.T."/>
            <person name="Jenkins J."/>
            <person name="Shu S."/>
            <person name="Ishizaki K."/>
            <person name="Yamaoka S."/>
            <person name="Nishihama R."/>
            <person name="Nakamura Y."/>
            <person name="Berger F."/>
            <person name="Adam C."/>
            <person name="Aki S.S."/>
            <person name="Althoff F."/>
            <person name="Araki T."/>
            <person name="Arteaga-Vazquez M.A."/>
            <person name="Balasubrmanian S."/>
            <person name="Barry K."/>
            <person name="Bauer D."/>
            <person name="Boehm C.R."/>
            <person name="Briginshaw L."/>
            <person name="Caballero-Perez J."/>
            <person name="Catarino B."/>
            <person name="Chen F."/>
            <person name="Chiyoda S."/>
            <person name="Chovatia M."/>
            <person name="Davies K.M."/>
            <person name="Delmans M."/>
            <person name="Demura T."/>
            <person name="Dierschke T."/>
            <person name="Dolan L."/>
            <person name="Dorantes-Acosta A.E."/>
            <person name="Eklund D.M."/>
            <person name="Florent S.N."/>
            <person name="Flores-Sandoval E."/>
            <person name="Fujiyama A."/>
            <person name="Fukuzawa H."/>
            <person name="Galik B."/>
            <person name="Grimanelli D."/>
            <person name="Grimwood J."/>
            <person name="Grossniklaus U."/>
            <person name="Hamada T."/>
            <person name="Haseloff J."/>
            <person name="Hetherington A.J."/>
            <person name="Higo A."/>
            <person name="Hirakawa Y."/>
            <person name="Hundley H.N."/>
            <person name="Ikeda Y."/>
            <person name="Inoue K."/>
            <person name="Inoue S.I."/>
            <person name="Ishida S."/>
            <person name="Jia Q."/>
            <person name="Kakita M."/>
            <person name="Kanazawa T."/>
            <person name="Kawai Y."/>
            <person name="Kawashima T."/>
            <person name="Kennedy M."/>
            <person name="Kinose K."/>
            <person name="Kinoshita T."/>
            <person name="Kohara Y."/>
            <person name="Koide E."/>
            <person name="Komatsu K."/>
            <person name="Kopischke S."/>
            <person name="Kubo M."/>
            <person name="Kyozuka J."/>
            <person name="Lagercrantz U."/>
            <person name="Lin S.S."/>
            <person name="Lindquist E."/>
            <person name="Lipzen A.M."/>
            <person name="Lu C.W."/>
            <person name="De Luna E."/>
            <person name="Martienssen R.A."/>
            <person name="Minamino N."/>
            <person name="Mizutani M."/>
            <person name="Mizutani M."/>
            <person name="Mochizuki N."/>
            <person name="Monte I."/>
            <person name="Mosher R."/>
            <person name="Nagasaki H."/>
            <person name="Nakagami H."/>
            <person name="Naramoto S."/>
            <person name="Nishitani K."/>
            <person name="Ohtani M."/>
            <person name="Okamoto T."/>
            <person name="Okumura M."/>
            <person name="Phillips J."/>
            <person name="Pollak B."/>
            <person name="Reinders A."/>
            <person name="Rovekamp M."/>
            <person name="Sano R."/>
            <person name="Sawa S."/>
            <person name="Schmid M.W."/>
            <person name="Shirakawa M."/>
            <person name="Solano R."/>
            <person name="Spunde A."/>
            <person name="Suetsugu N."/>
            <person name="Sugano S."/>
            <person name="Sugiyama A."/>
            <person name="Sun R."/>
            <person name="Suzuki Y."/>
            <person name="Takenaka M."/>
            <person name="Takezawa D."/>
            <person name="Tomogane H."/>
            <person name="Tsuzuki M."/>
            <person name="Ueda T."/>
            <person name="Umeda M."/>
            <person name="Ward J.M."/>
            <person name="Watanabe Y."/>
            <person name="Yazaki K."/>
            <person name="Yokoyama R."/>
            <person name="Yoshitake Y."/>
            <person name="Yotsui I."/>
            <person name="Zachgo S."/>
            <person name="Schmutz J."/>
        </authorList>
    </citation>
    <scope>NUCLEOTIDE SEQUENCE [LARGE SCALE GENOMIC DNA]</scope>
    <source>
        <strain evidence="3">Tak-1</strain>
    </source>
</reference>
<feature type="region of interest" description="Disordered" evidence="1">
    <location>
        <begin position="187"/>
        <end position="208"/>
    </location>
</feature>
<evidence type="ECO:0000256" key="1">
    <source>
        <dbReference type="SAM" id="MobiDB-lite"/>
    </source>
</evidence>
<accession>A0A2R6W8Q3</accession>
<proteinExistence type="predicted"/>
<keyword evidence="3" id="KW-1185">Reference proteome</keyword>
<name>A0A2R6W8Q3_MARPO</name>
<dbReference type="Proteomes" id="UP000244005">
    <property type="component" value="Unassembled WGS sequence"/>
</dbReference>
<sequence length="208" mass="22203">MPALAPENRPGPARGLADVDVVASSARIAGGANAAIPERSAPARPAKRGRGSLLLALLHSDAHGLRHMRGHFQHCQSGHAAAATSSIRSFDESFHCGSRTQARPSFMRSMWRSMAVVVLYIRAGPPMGACAARHVHIRRRPSAGLPCRIPAPEPGICRGRAPLFAHPQAKPRIDHVESLRVNVLKQTQAQRDGRAGFTTGSITGHDGH</sequence>
<organism evidence="2 3">
    <name type="scientific">Marchantia polymorpha</name>
    <name type="common">Common liverwort</name>
    <name type="synonym">Marchantia aquatica</name>
    <dbReference type="NCBI Taxonomy" id="3197"/>
    <lineage>
        <taxon>Eukaryota</taxon>
        <taxon>Viridiplantae</taxon>
        <taxon>Streptophyta</taxon>
        <taxon>Embryophyta</taxon>
        <taxon>Marchantiophyta</taxon>
        <taxon>Marchantiopsida</taxon>
        <taxon>Marchantiidae</taxon>
        <taxon>Marchantiales</taxon>
        <taxon>Marchantiaceae</taxon>
        <taxon>Marchantia</taxon>
    </lineage>
</organism>
<evidence type="ECO:0000313" key="2">
    <source>
        <dbReference type="EMBL" id="PTQ30248.1"/>
    </source>
</evidence>
<dbReference type="AlphaFoldDB" id="A0A2R6W8Q3"/>
<gene>
    <name evidence="2" type="ORF">MARPO_0127s0031</name>
</gene>
<evidence type="ECO:0000313" key="3">
    <source>
        <dbReference type="Proteomes" id="UP000244005"/>
    </source>
</evidence>